<sequence length="164" mass="18427">IVDIARGLDYLHMQDIIHGSLKPSNILINDDGRAVVSDFSLAKPATVGAKFTQLNPQVNVFRYQSPEVISDEPISRASDVYSWAMTALEIITGQPPFHTCTSPMKLIGHLTKDDIPIRSEYQSPVLDKHPEIWDLFVRCWTRVPTDRPTALEVIETTDKIPAME</sequence>
<name>A0A0C3QD95_9AGAM</name>
<dbReference type="PANTHER" id="PTHR44329:SF288">
    <property type="entry name" value="MITOGEN-ACTIVATED PROTEIN KINASE KINASE KINASE 20"/>
    <property type="match status" value="1"/>
</dbReference>
<dbReference type="InterPro" id="IPR011009">
    <property type="entry name" value="Kinase-like_dom_sf"/>
</dbReference>
<gene>
    <name evidence="6" type="ORF">M407DRAFT_77926</name>
</gene>
<dbReference type="PROSITE" id="PS50011">
    <property type="entry name" value="PROTEIN_KINASE_DOM"/>
    <property type="match status" value="1"/>
</dbReference>
<keyword evidence="4" id="KW-0067">ATP-binding</keyword>
<evidence type="ECO:0000259" key="5">
    <source>
        <dbReference type="PROSITE" id="PS50011"/>
    </source>
</evidence>
<keyword evidence="7" id="KW-1185">Reference proteome</keyword>
<dbReference type="AlphaFoldDB" id="A0A0C3QD95"/>
<accession>A0A0C3QD95</accession>
<dbReference type="Gene3D" id="1.10.510.10">
    <property type="entry name" value="Transferase(Phosphotransferase) domain 1"/>
    <property type="match status" value="1"/>
</dbReference>
<dbReference type="HOGENOM" id="CLU_000288_7_18_1"/>
<dbReference type="InterPro" id="IPR000719">
    <property type="entry name" value="Prot_kinase_dom"/>
</dbReference>
<evidence type="ECO:0000256" key="1">
    <source>
        <dbReference type="ARBA" id="ARBA00022679"/>
    </source>
</evidence>
<dbReference type="GO" id="GO:0005524">
    <property type="term" value="F:ATP binding"/>
    <property type="evidence" value="ECO:0007669"/>
    <property type="project" value="UniProtKB-KW"/>
</dbReference>
<evidence type="ECO:0000313" key="6">
    <source>
        <dbReference type="EMBL" id="KIO23541.1"/>
    </source>
</evidence>
<dbReference type="Proteomes" id="UP000054248">
    <property type="component" value="Unassembled WGS sequence"/>
</dbReference>
<reference evidence="7" key="2">
    <citation type="submission" date="2015-01" db="EMBL/GenBank/DDBJ databases">
        <title>Evolutionary Origins and Diversification of the Mycorrhizal Mutualists.</title>
        <authorList>
            <consortium name="DOE Joint Genome Institute"/>
            <consortium name="Mycorrhizal Genomics Consortium"/>
            <person name="Kohler A."/>
            <person name="Kuo A."/>
            <person name="Nagy L.G."/>
            <person name="Floudas D."/>
            <person name="Copeland A."/>
            <person name="Barry K.W."/>
            <person name="Cichocki N."/>
            <person name="Veneault-Fourrey C."/>
            <person name="LaButti K."/>
            <person name="Lindquist E.A."/>
            <person name="Lipzen A."/>
            <person name="Lundell T."/>
            <person name="Morin E."/>
            <person name="Murat C."/>
            <person name="Riley R."/>
            <person name="Ohm R."/>
            <person name="Sun H."/>
            <person name="Tunlid A."/>
            <person name="Henrissat B."/>
            <person name="Grigoriev I.V."/>
            <person name="Hibbett D.S."/>
            <person name="Martin F."/>
        </authorList>
    </citation>
    <scope>NUCLEOTIDE SEQUENCE [LARGE SCALE GENOMIC DNA]</scope>
    <source>
        <strain evidence="7">MUT 4182</strain>
    </source>
</reference>
<feature type="non-terminal residue" evidence="6">
    <location>
        <position position="1"/>
    </location>
</feature>
<dbReference type="InterPro" id="IPR051681">
    <property type="entry name" value="Ser/Thr_Kinases-Pseudokinases"/>
</dbReference>
<dbReference type="Pfam" id="PF00069">
    <property type="entry name" value="Pkinase"/>
    <property type="match status" value="1"/>
</dbReference>
<keyword evidence="2" id="KW-0547">Nucleotide-binding</keyword>
<dbReference type="GO" id="GO:0004674">
    <property type="term" value="F:protein serine/threonine kinase activity"/>
    <property type="evidence" value="ECO:0007669"/>
    <property type="project" value="TreeGrafter"/>
</dbReference>
<organism evidence="6 7">
    <name type="scientific">Tulasnella calospora MUT 4182</name>
    <dbReference type="NCBI Taxonomy" id="1051891"/>
    <lineage>
        <taxon>Eukaryota</taxon>
        <taxon>Fungi</taxon>
        <taxon>Dikarya</taxon>
        <taxon>Basidiomycota</taxon>
        <taxon>Agaricomycotina</taxon>
        <taxon>Agaricomycetes</taxon>
        <taxon>Cantharellales</taxon>
        <taxon>Tulasnellaceae</taxon>
        <taxon>Tulasnella</taxon>
    </lineage>
</organism>
<keyword evidence="3" id="KW-0418">Kinase</keyword>
<dbReference type="PANTHER" id="PTHR44329">
    <property type="entry name" value="SERINE/THREONINE-PROTEIN KINASE TNNI3K-RELATED"/>
    <property type="match status" value="1"/>
</dbReference>
<evidence type="ECO:0000256" key="2">
    <source>
        <dbReference type="ARBA" id="ARBA00022741"/>
    </source>
</evidence>
<feature type="domain" description="Protein kinase" evidence="5">
    <location>
        <begin position="1"/>
        <end position="163"/>
    </location>
</feature>
<evidence type="ECO:0000313" key="7">
    <source>
        <dbReference type="Proteomes" id="UP000054248"/>
    </source>
</evidence>
<reference evidence="6 7" key="1">
    <citation type="submission" date="2014-04" db="EMBL/GenBank/DDBJ databases">
        <authorList>
            <consortium name="DOE Joint Genome Institute"/>
            <person name="Kuo A."/>
            <person name="Girlanda M."/>
            <person name="Perotto S."/>
            <person name="Kohler A."/>
            <person name="Nagy L.G."/>
            <person name="Floudas D."/>
            <person name="Copeland A."/>
            <person name="Barry K.W."/>
            <person name="Cichocki N."/>
            <person name="Veneault-Fourrey C."/>
            <person name="LaButti K."/>
            <person name="Lindquist E.A."/>
            <person name="Lipzen A."/>
            <person name="Lundell T."/>
            <person name="Morin E."/>
            <person name="Murat C."/>
            <person name="Sun H."/>
            <person name="Tunlid A."/>
            <person name="Henrissat B."/>
            <person name="Grigoriev I.V."/>
            <person name="Hibbett D.S."/>
            <person name="Martin F."/>
            <person name="Nordberg H.P."/>
            <person name="Cantor M.N."/>
            <person name="Hua S.X."/>
        </authorList>
    </citation>
    <scope>NUCLEOTIDE SEQUENCE [LARGE SCALE GENOMIC DNA]</scope>
    <source>
        <strain evidence="6 7">MUT 4182</strain>
    </source>
</reference>
<proteinExistence type="predicted"/>
<keyword evidence="1" id="KW-0808">Transferase</keyword>
<dbReference type="OrthoDB" id="5966500at2759"/>
<dbReference type="EMBL" id="KN823082">
    <property type="protein sequence ID" value="KIO23541.1"/>
    <property type="molecule type" value="Genomic_DNA"/>
</dbReference>
<dbReference type="SUPFAM" id="SSF56112">
    <property type="entry name" value="Protein kinase-like (PK-like)"/>
    <property type="match status" value="1"/>
</dbReference>
<dbReference type="STRING" id="1051891.A0A0C3QD95"/>
<protein>
    <recommendedName>
        <fullName evidence="5">Protein kinase domain-containing protein</fullName>
    </recommendedName>
</protein>
<evidence type="ECO:0000256" key="3">
    <source>
        <dbReference type="ARBA" id="ARBA00022777"/>
    </source>
</evidence>
<evidence type="ECO:0000256" key="4">
    <source>
        <dbReference type="ARBA" id="ARBA00022840"/>
    </source>
</evidence>